<accession>X1HE26</accession>
<proteinExistence type="predicted"/>
<comment type="caution">
    <text evidence="1">The sequence shown here is derived from an EMBL/GenBank/DDBJ whole genome shotgun (WGS) entry which is preliminary data.</text>
</comment>
<name>X1HE26_9ZZZZ</name>
<gene>
    <name evidence="1" type="ORF">S03H2_14344</name>
</gene>
<evidence type="ECO:0000313" key="1">
    <source>
        <dbReference type="EMBL" id="GAH43533.1"/>
    </source>
</evidence>
<dbReference type="AlphaFoldDB" id="X1HE26"/>
<dbReference type="EMBL" id="BARU01007279">
    <property type="protein sequence ID" value="GAH43533.1"/>
    <property type="molecule type" value="Genomic_DNA"/>
</dbReference>
<protein>
    <submittedName>
        <fullName evidence="1">Uncharacterized protein</fullName>
    </submittedName>
</protein>
<reference evidence="1" key="1">
    <citation type="journal article" date="2014" name="Front. Microbiol.">
        <title>High frequency of phylogenetically diverse reductive dehalogenase-homologous genes in deep subseafloor sedimentary metagenomes.</title>
        <authorList>
            <person name="Kawai M."/>
            <person name="Futagami T."/>
            <person name="Toyoda A."/>
            <person name="Takaki Y."/>
            <person name="Nishi S."/>
            <person name="Hori S."/>
            <person name="Arai W."/>
            <person name="Tsubouchi T."/>
            <person name="Morono Y."/>
            <person name="Uchiyama I."/>
            <person name="Ito T."/>
            <person name="Fujiyama A."/>
            <person name="Inagaki F."/>
            <person name="Takami H."/>
        </authorList>
    </citation>
    <scope>NUCLEOTIDE SEQUENCE</scope>
    <source>
        <strain evidence="1">Expedition CK06-06</strain>
    </source>
</reference>
<organism evidence="1">
    <name type="scientific">marine sediment metagenome</name>
    <dbReference type="NCBI Taxonomy" id="412755"/>
    <lineage>
        <taxon>unclassified sequences</taxon>
        <taxon>metagenomes</taxon>
        <taxon>ecological metagenomes</taxon>
    </lineage>
</organism>
<sequence length="47" mass="5609">MILIIKRVDLMEVEQIIKKFVKILSISDEKISFKIDHPNFNLPLREI</sequence>